<evidence type="ECO:0000313" key="14">
    <source>
        <dbReference type="Proteomes" id="UP000807469"/>
    </source>
</evidence>
<dbReference type="InterPro" id="IPR003618">
    <property type="entry name" value="TFIIS_cen_dom"/>
</dbReference>
<dbReference type="SMART" id="SM00440">
    <property type="entry name" value="ZnF_C2C2"/>
    <property type="match status" value="1"/>
</dbReference>
<dbReference type="AlphaFoldDB" id="A0A9P6D3A6"/>
<dbReference type="InterPro" id="IPR006289">
    <property type="entry name" value="TFSII"/>
</dbReference>
<dbReference type="GO" id="GO:0031564">
    <property type="term" value="P:transcription antitermination"/>
    <property type="evidence" value="ECO:0007669"/>
    <property type="project" value="TreeGrafter"/>
</dbReference>
<dbReference type="SMART" id="SM00510">
    <property type="entry name" value="TFS2M"/>
    <property type="match status" value="1"/>
</dbReference>
<evidence type="ECO:0000256" key="5">
    <source>
        <dbReference type="ARBA" id="ARBA00023242"/>
    </source>
</evidence>
<keyword evidence="14" id="KW-1185">Reference proteome</keyword>
<evidence type="ECO:0000256" key="9">
    <source>
        <dbReference type="SAM" id="MobiDB-lite"/>
    </source>
</evidence>
<feature type="domain" description="TFIIS N-terminal" evidence="11">
    <location>
        <begin position="1"/>
        <end position="78"/>
    </location>
</feature>
<reference evidence="13" key="1">
    <citation type="submission" date="2020-11" db="EMBL/GenBank/DDBJ databases">
        <authorList>
            <consortium name="DOE Joint Genome Institute"/>
            <person name="Ahrendt S."/>
            <person name="Riley R."/>
            <person name="Andreopoulos W."/>
            <person name="Labutti K."/>
            <person name="Pangilinan J."/>
            <person name="Ruiz-Duenas F.J."/>
            <person name="Barrasa J.M."/>
            <person name="Sanchez-Garcia M."/>
            <person name="Camarero S."/>
            <person name="Miyauchi S."/>
            <person name="Serrano A."/>
            <person name="Linde D."/>
            <person name="Babiker R."/>
            <person name="Drula E."/>
            <person name="Ayuso-Fernandez I."/>
            <person name="Pacheco R."/>
            <person name="Padilla G."/>
            <person name="Ferreira P."/>
            <person name="Barriuso J."/>
            <person name="Kellner H."/>
            <person name="Castanera R."/>
            <person name="Alfaro M."/>
            <person name="Ramirez L."/>
            <person name="Pisabarro A.G."/>
            <person name="Kuo A."/>
            <person name="Tritt A."/>
            <person name="Lipzen A."/>
            <person name="He G."/>
            <person name="Yan M."/>
            <person name="Ng V."/>
            <person name="Cullen D."/>
            <person name="Martin F."/>
            <person name="Rosso M.-N."/>
            <person name="Henrissat B."/>
            <person name="Hibbett D."/>
            <person name="Martinez A.T."/>
            <person name="Grigoriev I.V."/>
        </authorList>
    </citation>
    <scope>NUCLEOTIDE SEQUENCE</scope>
    <source>
        <strain evidence="13">CIRM-BRFM 674</strain>
    </source>
</reference>
<dbReference type="InterPro" id="IPR001222">
    <property type="entry name" value="Znf_TFIIS"/>
</dbReference>
<dbReference type="GO" id="GO:0003746">
    <property type="term" value="F:translation elongation factor activity"/>
    <property type="evidence" value="ECO:0007669"/>
    <property type="project" value="UniProtKB-KW"/>
</dbReference>
<comment type="caution">
    <text evidence="13">The sequence shown here is derived from an EMBL/GenBank/DDBJ whole genome shotgun (WGS) entry which is preliminary data.</text>
</comment>
<dbReference type="OrthoDB" id="44867at2759"/>
<dbReference type="Gene3D" id="1.20.930.10">
    <property type="entry name" value="Conserved domain common to transcription factors TFIIS, elongin A, CRSP70"/>
    <property type="match status" value="1"/>
</dbReference>
<keyword evidence="13" id="KW-0648">Protein biosynthesis</keyword>
<dbReference type="GO" id="GO:0006368">
    <property type="term" value="P:transcription elongation by RNA polymerase II"/>
    <property type="evidence" value="ECO:0007669"/>
    <property type="project" value="InterPro"/>
</dbReference>
<dbReference type="CDD" id="cd00183">
    <property type="entry name" value="TFIIS_I"/>
    <property type="match status" value="1"/>
</dbReference>
<dbReference type="InterPro" id="IPR017923">
    <property type="entry name" value="TFIIS_N"/>
</dbReference>
<dbReference type="PROSITE" id="PS51321">
    <property type="entry name" value="TFIIS_CENTRAL"/>
    <property type="match status" value="1"/>
</dbReference>
<evidence type="ECO:0000256" key="2">
    <source>
        <dbReference type="ARBA" id="ARBA00022723"/>
    </source>
</evidence>
<keyword evidence="4 8" id="KW-0862">Zinc</keyword>
<dbReference type="InterPro" id="IPR035441">
    <property type="entry name" value="TFIIS/LEDGF_dom_sf"/>
</dbReference>
<dbReference type="EMBL" id="MU155178">
    <property type="protein sequence ID" value="KAF9481448.1"/>
    <property type="molecule type" value="Genomic_DNA"/>
</dbReference>
<feature type="region of interest" description="Disordered" evidence="9">
    <location>
        <begin position="75"/>
        <end position="128"/>
    </location>
</feature>
<dbReference type="Gene3D" id="2.20.25.10">
    <property type="match status" value="1"/>
</dbReference>
<keyword evidence="8" id="KW-0804">Transcription</keyword>
<evidence type="ECO:0000259" key="12">
    <source>
        <dbReference type="PROSITE" id="PS51321"/>
    </source>
</evidence>
<evidence type="ECO:0000259" key="10">
    <source>
        <dbReference type="PROSITE" id="PS51133"/>
    </source>
</evidence>
<comment type="function">
    <text evidence="8">Necessary for efficient RNA polymerase II transcription elongation past template-encoded arresting sites.</text>
</comment>
<protein>
    <recommendedName>
        <fullName evidence="8">Transcription elongation factor</fullName>
    </recommendedName>
</protein>
<feature type="domain" description="TFIIS-type" evidence="10">
    <location>
        <begin position="250"/>
        <end position="290"/>
    </location>
</feature>
<dbReference type="PANTHER" id="PTHR11477">
    <property type="entry name" value="TRANSCRIPTION FACTOR S-II ZINC FINGER DOMAIN-CONTAINING PROTEIN"/>
    <property type="match status" value="1"/>
</dbReference>
<dbReference type="GO" id="GO:0000977">
    <property type="term" value="F:RNA polymerase II transcription regulatory region sequence-specific DNA binding"/>
    <property type="evidence" value="ECO:0007669"/>
    <property type="project" value="TreeGrafter"/>
</dbReference>
<dbReference type="Gene3D" id="1.10.472.30">
    <property type="entry name" value="Transcription elongation factor S-II, central domain"/>
    <property type="match status" value="1"/>
</dbReference>
<evidence type="ECO:0000256" key="8">
    <source>
        <dbReference type="RuleBase" id="RU368078"/>
    </source>
</evidence>
<comment type="similarity">
    <text evidence="8">Belongs to the TFS-II family.</text>
</comment>
<dbReference type="CDD" id="cd13749">
    <property type="entry name" value="Zn-ribbon_TFIIS"/>
    <property type="match status" value="1"/>
</dbReference>
<name>A0A9P6D3A6_9AGAR</name>
<evidence type="ECO:0000256" key="1">
    <source>
        <dbReference type="ARBA" id="ARBA00004123"/>
    </source>
</evidence>
<evidence type="ECO:0000313" key="13">
    <source>
        <dbReference type="EMBL" id="KAF9481448.1"/>
    </source>
</evidence>
<dbReference type="FunFam" id="1.10.472.30:FF:000003">
    <property type="entry name" value="Transcription elongation factor S-II"/>
    <property type="match status" value="1"/>
</dbReference>
<evidence type="ECO:0000256" key="7">
    <source>
        <dbReference type="PROSITE-ProRule" id="PRU00649"/>
    </source>
</evidence>
<organism evidence="13 14">
    <name type="scientific">Pholiota conissans</name>
    <dbReference type="NCBI Taxonomy" id="109636"/>
    <lineage>
        <taxon>Eukaryota</taxon>
        <taxon>Fungi</taxon>
        <taxon>Dikarya</taxon>
        <taxon>Basidiomycota</taxon>
        <taxon>Agaricomycotina</taxon>
        <taxon>Agaricomycetes</taxon>
        <taxon>Agaricomycetidae</taxon>
        <taxon>Agaricales</taxon>
        <taxon>Agaricineae</taxon>
        <taxon>Strophariaceae</taxon>
        <taxon>Pholiota</taxon>
    </lineage>
</organism>
<keyword evidence="2 8" id="KW-0479">Metal-binding</keyword>
<dbReference type="PIRSF" id="PIRSF006704">
    <property type="entry name" value="TF_IIS"/>
    <property type="match status" value="1"/>
</dbReference>
<dbReference type="GO" id="GO:0006362">
    <property type="term" value="P:transcription elongation by RNA polymerase I"/>
    <property type="evidence" value="ECO:0007669"/>
    <property type="project" value="TreeGrafter"/>
</dbReference>
<proteinExistence type="inferred from homology"/>
<dbReference type="InterPro" id="IPR036575">
    <property type="entry name" value="TFIIS_cen_dom_sf"/>
</dbReference>
<comment type="subcellular location">
    <subcellularLocation>
        <location evidence="1 7 8">Nucleus</location>
    </subcellularLocation>
</comment>
<evidence type="ECO:0000256" key="4">
    <source>
        <dbReference type="ARBA" id="ARBA00022833"/>
    </source>
</evidence>
<feature type="compositionally biased region" description="Polar residues" evidence="9">
    <location>
        <begin position="101"/>
        <end position="119"/>
    </location>
</feature>
<dbReference type="InterPro" id="IPR003617">
    <property type="entry name" value="TFIIS/CRSP70_N_sub"/>
</dbReference>
<keyword evidence="8" id="KW-0805">Transcription regulation</keyword>
<dbReference type="GO" id="GO:0005634">
    <property type="term" value="C:nucleus"/>
    <property type="evidence" value="ECO:0007669"/>
    <property type="project" value="UniProtKB-SubCell"/>
</dbReference>
<dbReference type="Pfam" id="PF08711">
    <property type="entry name" value="Med26"/>
    <property type="match status" value="1"/>
</dbReference>
<dbReference type="InterPro" id="IPR035100">
    <property type="entry name" value="TF_IIS-typ"/>
</dbReference>
<dbReference type="PANTHER" id="PTHR11477:SF0">
    <property type="entry name" value="IP08861P-RELATED"/>
    <property type="match status" value="1"/>
</dbReference>
<keyword evidence="5 7" id="KW-0539">Nucleus</keyword>
<dbReference type="SUPFAM" id="SSF57783">
    <property type="entry name" value="Zinc beta-ribbon"/>
    <property type="match status" value="1"/>
</dbReference>
<accession>A0A9P6D3A6</accession>
<dbReference type="GO" id="GO:0008270">
    <property type="term" value="F:zinc ion binding"/>
    <property type="evidence" value="ECO:0007669"/>
    <property type="project" value="UniProtKB-UniRule"/>
</dbReference>
<keyword evidence="8" id="KW-0238">DNA-binding</keyword>
<gene>
    <name evidence="13" type="ORF">BDN70DRAFT_803376</name>
</gene>
<evidence type="ECO:0000256" key="6">
    <source>
        <dbReference type="PROSITE-ProRule" id="PRU00472"/>
    </source>
</evidence>
<dbReference type="GO" id="GO:0001139">
    <property type="term" value="F:RNA polymerase II complex recruiting activity"/>
    <property type="evidence" value="ECO:0007669"/>
    <property type="project" value="TreeGrafter"/>
</dbReference>
<sequence>MSDVIELKKTVKQLQSAVNDQETISILNLLKGKHVTEAILRESKIGLAVGKLRMHKSKSVADLAKELVKHWKTQVEKAKGKTGSGSTPTPASGASDAGKKATTSTPITPTGGASTSLRTSKTDNVKGGVGDTTRDRCVELIYDAIACDATAPIELVLTKSQGIEKAVYTDMGGTTGAYKSKIRSLFVNLKDKANPGLRASIVDGSLSPEKFSKMTSQEMASEERKAADKKIQEENFFKSLSAAEKQAETDAFQCSRCKQRKCVYRQQQTRSADEPMTTFVTCTVCQNKYASCPNSPHPT</sequence>
<dbReference type="Pfam" id="PF07500">
    <property type="entry name" value="TFIIS_M"/>
    <property type="match status" value="1"/>
</dbReference>
<keyword evidence="13" id="KW-0251">Elongation factor</keyword>
<evidence type="ECO:0000256" key="3">
    <source>
        <dbReference type="ARBA" id="ARBA00022771"/>
    </source>
</evidence>
<evidence type="ECO:0000259" key="11">
    <source>
        <dbReference type="PROSITE" id="PS51319"/>
    </source>
</evidence>
<dbReference type="SUPFAM" id="SSF47676">
    <property type="entry name" value="Conserved domain common to transcription factors TFIIS, elongin A, CRSP70"/>
    <property type="match status" value="1"/>
</dbReference>
<dbReference type="PROSITE" id="PS51319">
    <property type="entry name" value="TFIIS_N"/>
    <property type="match status" value="1"/>
</dbReference>
<dbReference type="Proteomes" id="UP000807469">
    <property type="component" value="Unassembled WGS sequence"/>
</dbReference>
<feature type="domain" description="TFIIS central" evidence="12">
    <location>
        <begin position="133"/>
        <end position="247"/>
    </location>
</feature>
<dbReference type="NCBIfam" id="TIGR01385">
    <property type="entry name" value="TFSII"/>
    <property type="match status" value="1"/>
</dbReference>
<dbReference type="PROSITE" id="PS51133">
    <property type="entry name" value="ZF_TFIIS_2"/>
    <property type="match status" value="1"/>
</dbReference>
<dbReference type="Pfam" id="PF01096">
    <property type="entry name" value="Zn_ribbon_TFIIS"/>
    <property type="match status" value="1"/>
</dbReference>
<dbReference type="GO" id="GO:0031440">
    <property type="term" value="P:regulation of mRNA 3'-end processing"/>
    <property type="evidence" value="ECO:0007669"/>
    <property type="project" value="TreeGrafter"/>
</dbReference>
<dbReference type="SMART" id="SM00509">
    <property type="entry name" value="TFS2N"/>
    <property type="match status" value="1"/>
</dbReference>
<keyword evidence="3 6" id="KW-0863">Zinc-finger</keyword>
<dbReference type="SUPFAM" id="SSF46942">
    <property type="entry name" value="Elongation factor TFIIS domain 2"/>
    <property type="match status" value="1"/>
</dbReference>